<gene>
    <name evidence="4" type="ORF">GGQ89_003317</name>
    <name evidence="5" type="ORF">JYA60_10750</name>
</gene>
<dbReference type="EMBL" id="JACHNX010000019">
    <property type="protein sequence ID" value="MBB4611077.1"/>
    <property type="molecule type" value="Genomic_DNA"/>
</dbReference>
<dbReference type="Pfam" id="PF01569">
    <property type="entry name" value="PAP2"/>
    <property type="match status" value="1"/>
</dbReference>
<dbReference type="PIRSF" id="PIRSF000897">
    <property type="entry name" value="Acid_Ptase_ClsA"/>
    <property type="match status" value="1"/>
</dbReference>
<organism evidence="5 7">
    <name type="scientific">Sphingomonas yabuuchiae</name>
    <dbReference type="NCBI Taxonomy" id="172044"/>
    <lineage>
        <taxon>Bacteria</taxon>
        <taxon>Pseudomonadati</taxon>
        <taxon>Pseudomonadota</taxon>
        <taxon>Alphaproteobacteria</taxon>
        <taxon>Sphingomonadales</taxon>
        <taxon>Sphingomonadaceae</taxon>
        <taxon>Sphingomonas</taxon>
    </lineage>
</organism>
<comment type="similarity">
    <text evidence="1">Belongs to the class A bacterial acid phosphatase family.</text>
</comment>
<dbReference type="InterPro" id="IPR000326">
    <property type="entry name" value="PAP2/HPO"/>
</dbReference>
<dbReference type="SUPFAM" id="SSF48317">
    <property type="entry name" value="Acid phosphatase/Vanadium-dependent haloperoxidase"/>
    <property type="match status" value="1"/>
</dbReference>
<protein>
    <recommendedName>
        <fullName evidence="1">Acid phosphatase</fullName>
        <ecNumber evidence="1">3.1.3.2</ecNumber>
    </recommendedName>
</protein>
<evidence type="ECO:0000313" key="6">
    <source>
        <dbReference type="Proteomes" id="UP000584663"/>
    </source>
</evidence>
<dbReference type="EC" id="3.1.3.2" evidence="1"/>
<evidence type="ECO:0000256" key="2">
    <source>
        <dbReference type="SAM" id="SignalP"/>
    </source>
</evidence>
<dbReference type="GO" id="GO:0030288">
    <property type="term" value="C:outer membrane-bounded periplasmic space"/>
    <property type="evidence" value="ECO:0007669"/>
    <property type="project" value="InterPro"/>
</dbReference>
<name>A0AA41DB17_9SPHN</name>
<evidence type="ECO:0000313" key="4">
    <source>
        <dbReference type="EMBL" id="MBB4611077.1"/>
    </source>
</evidence>
<reference evidence="5" key="2">
    <citation type="submission" date="2021-01" db="EMBL/GenBank/DDBJ databases">
        <title>Genome Sequencing of Type Strains.</title>
        <authorList>
            <person name="Lemaire J.F."/>
            <person name="Inderbitzin P."/>
            <person name="Collins S.B."/>
            <person name="Wespe N."/>
            <person name="Knight-Connoni V."/>
        </authorList>
    </citation>
    <scope>NUCLEOTIDE SEQUENCE</scope>
    <source>
        <strain evidence="5">DSM 14562</strain>
    </source>
</reference>
<dbReference type="AlphaFoldDB" id="A0AA41DB17"/>
<dbReference type="PRINTS" id="PR00483">
    <property type="entry name" value="BACPHPHTASE"/>
</dbReference>
<dbReference type="SMART" id="SM00014">
    <property type="entry name" value="acidPPc"/>
    <property type="match status" value="1"/>
</dbReference>
<dbReference type="InterPro" id="IPR001011">
    <property type="entry name" value="Acid_Pase_classA_bac"/>
</dbReference>
<feature type="signal peptide" evidence="2">
    <location>
        <begin position="1"/>
        <end position="24"/>
    </location>
</feature>
<keyword evidence="2" id="KW-0732">Signal</keyword>
<dbReference type="CDD" id="cd03397">
    <property type="entry name" value="PAP2_acid_phosphatase"/>
    <property type="match status" value="1"/>
</dbReference>
<keyword evidence="1 4" id="KW-0378">Hydrolase</keyword>
<keyword evidence="6" id="KW-1185">Reference proteome</keyword>
<reference evidence="4 6" key="1">
    <citation type="submission" date="2020-08" db="EMBL/GenBank/DDBJ databases">
        <title>Genomic Encyclopedia of Type Strains, Phase IV (KMG-IV): sequencing the most valuable type-strain genomes for metagenomic binning, comparative biology and taxonomic classification.</title>
        <authorList>
            <person name="Goeker M."/>
        </authorList>
    </citation>
    <scope>NUCLEOTIDE SEQUENCE [LARGE SCALE GENOMIC DNA]</scope>
    <source>
        <strain evidence="4 6">DSM 14562</strain>
    </source>
</reference>
<comment type="caution">
    <text evidence="5">The sequence shown here is derived from an EMBL/GenBank/DDBJ whole genome shotgun (WGS) entry which is preliminary data.</text>
</comment>
<evidence type="ECO:0000313" key="7">
    <source>
        <dbReference type="Proteomes" id="UP000704529"/>
    </source>
</evidence>
<evidence type="ECO:0000313" key="5">
    <source>
        <dbReference type="EMBL" id="MBN3558703.1"/>
    </source>
</evidence>
<proteinExistence type="inferred from homology"/>
<evidence type="ECO:0000259" key="3">
    <source>
        <dbReference type="SMART" id="SM00014"/>
    </source>
</evidence>
<dbReference type="Proteomes" id="UP000584663">
    <property type="component" value="Unassembled WGS sequence"/>
</dbReference>
<feature type="domain" description="Phosphatidic acid phosphatase type 2/haloperoxidase" evidence="3">
    <location>
        <begin position="109"/>
        <end position="219"/>
    </location>
</feature>
<dbReference type="GO" id="GO:0003993">
    <property type="term" value="F:acid phosphatase activity"/>
    <property type="evidence" value="ECO:0007669"/>
    <property type="project" value="UniProtKB-EC"/>
</dbReference>
<evidence type="ECO:0000256" key="1">
    <source>
        <dbReference type="PIRNR" id="PIRNR000897"/>
    </source>
</evidence>
<accession>A0AA41DB17</accession>
<sequence>MAKRTRRWGLAASMALVTLAPAAAASGRETAGYLAAGEGLDLAAVLPGPPTPGSPRALADARAFRDSRALNGMARWQQATADVSSDLGERFATALGFRPDWTKLPITAALLAKFDADRSAAIGSAKAHWQSKRPFIGSDLPICEPRRPSLIANGDYPSGHTAHGWGFALLMAELLPDRAQPILARGRDYGDSRWICGSHSRSAVEGGYMAASAVVAREHGDAAFRRDMAAAAEELARYRAKIASPR</sequence>
<comment type="catalytic activity">
    <reaction evidence="1">
        <text>a phosphate monoester + H2O = an alcohol + phosphate</text>
        <dbReference type="Rhea" id="RHEA:15017"/>
        <dbReference type="ChEBI" id="CHEBI:15377"/>
        <dbReference type="ChEBI" id="CHEBI:30879"/>
        <dbReference type="ChEBI" id="CHEBI:43474"/>
        <dbReference type="ChEBI" id="CHEBI:67140"/>
        <dbReference type="EC" id="3.1.3.2"/>
    </reaction>
</comment>
<feature type="chain" id="PRO_5041449718" description="Acid phosphatase" evidence="2">
    <location>
        <begin position="25"/>
        <end position="246"/>
    </location>
</feature>
<dbReference type="EMBL" id="JAFHKU010000130">
    <property type="protein sequence ID" value="MBN3558703.1"/>
    <property type="molecule type" value="Genomic_DNA"/>
</dbReference>
<dbReference type="Proteomes" id="UP000704529">
    <property type="component" value="Unassembled WGS sequence"/>
</dbReference>
<dbReference type="InterPro" id="IPR036938">
    <property type="entry name" value="PAP2/HPO_sf"/>
</dbReference>
<dbReference type="Gene3D" id="1.20.144.10">
    <property type="entry name" value="Phosphatidic acid phosphatase type 2/haloperoxidase"/>
    <property type="match status" value="1"/>
</dbReference>
<dbReference type="RefSeq" id="WP_184106467.1">
    <property type="nucleotide sequence ID" value="NZ_JACHNX010000019.1"/>
</dbReference>